<accession>A0A0A9FA21</accession>
<protein>
    <submittedName>
        <fullName evidence="1">Uncharacterized protein</fullName>
    </submittedName>
</protein>
<evidence type="ECO:0000313" key="1">
    <source>
        <dbReference type="EMBL" id="JAE09905.1"/>
    </source>
</evidence>
<sequence>MCSQIEPLSTQIDPSGSFFPAVSIPPAALYPKNGNFPRFCVFH</sequence>
<proteinExistence type="predicted"/>
<reference evidence="1" key="2">
    <citation type="journal article" date="2015" name="Data Brief">
        <title>Shoot transcriptome of the giant reed, Arundo donax.</title>
        <authorList>
            <person name="Barrero R.A."/>
            <person name="Guerrero F.D."/>
            <person name="Moolhuijzen P."/>
            <person name="Goolsby J.A."/>
            <person name="Tidwell J."/>
            <person name="Bellgard S.E."/>
            <person name="Bellgard M.I."/>
        </authorList>
    </citation>
    <scope>NUCLEOTIDE SEQUENCE</scope>
    <source>
        <tissue evidence="1">Shoot tissue taken approximately 20 cm above the soil surface</tissue>
    </source>
</reference>
<name>A0A0A9FA21_ARUDO</name>
<dbReference type="AlphaFoldDB" id="A0A0A9FA21"/>
<organism evidence="1">
    <name type="scientific">Arundo donax</name>
    <name type="common">Giant reed</name>
    <name type="synonym">Donax arundinaceus</name>
    <dbReference type="NCBI Taxonomy" id="35708"/>
    <lineage>
        <taxon>Eukaryota</taxon>
        <taxon>Viridiplantae</taxon>
        <taxon>Streptophyta</taxon>
        <taxon>Embryophyta</taxon>
        <taxon>Tracheophyta</taxon>
        <taxon>Spermatophyta</taxon>
        <taxon>Magnoliopsida</taxon>
        <taxon>Liliopsida</taxon>
        <taxon>Poales</taxon>
        <taxon>Poaceae</taxon>
        <taxon>PACMAD clade</taxon>
        <taxon>Arundinoideae</taxon>
        <taxon>Arundineae</taxon>
        <taxon>Arundo</taxon>
    </lineage>
</organism>
<dbReference type="EMBL" id="GBRH01187991">
    <property type="protein sequence ID" value="JAE09905.1"/>
    <property type="molecule type" value="Transcribed_RNA"/>
</dbReference>
<reference evidence="1" key="1">
    <citation type="submission" date="2014-09" db="EMBL/GenBank/DDBJ databases">
        <authorList>
            <person name="Magalhaes I.L.F."/>
            <person name="Oliveira U."/>
            <person name="Santos F.R."/>
            <person name="Vidigal T.H.D.A."/>
            <person name="Brescovit A.D."/>
            <person name="Santos A.J."/>
        </authorList>
    </citation>
    <scope>NUCLEOTIDE SEQUENCE</scope>
    <source>
        <tissue evidence="1">Shoot tissue taken approximately 20 cm above the soil surface</tissue>
    </source>
</reference>